<proteinExistence type="predicted"/>
<protein>
    <submittedName>
        <fullName evidence="1">Uncharacterized protein</fullName>
    </submittedName>
</protein>
<accession>A0A7X1PK77</accession>
<dbReference type="AlphaFoldDB" id="A0A7X1PK77"/>
<dbReference type="EMBL" id="WHUV01000002">
    <property type="protein sequence ID" value="MQA53719.1"/>
    <property type="molecule type" value="Genomic_DNA"/>
</dbReference>
<reference evidence="1 2" key="1">
    <citation type="submission" date="2019-10" db="EMBL/GenBank/DDBJ databases">
        <title>Pseudomonas dajingensis sp. nov., isolated from the profound head ulcers of farmed Murray cod (Maccullochella peelii peelii).</title>
        <authorList>
            <person name="Liu Y."/>
        </authorList>
    </citation>
    <scope>NUCLEOTIDE SEQUENCE [LARGE SCALE GENOMIC DNA]</scope>
    <source>
        <strain evidence="1 2">MC042</strain>
    </source>
</reference>
<evidence type="ECO:0000313" key="2">
    <source>
        <dbReference type="Proteomes" id="UP000486534"/>
    </source>
</evidence>
<dbReference type="RefSeq" id="WP_152897462.1">
    <property type="nucleotide sequence ID" value="NZ_WHUV01000002.1"/>
</dbReference>
<dbReference type="Proteomes" id="UP000486534">
    <property type="component" value="Unassembled WGS sequence"/>
</dbReference>
<organism evidence="1 2">
    <name type="scientific">Pseudomonas piscis</name>
    <dbReference type="NCBI Taxonomy" id="2614538"/>
    <lineage>
        <taxon>Bacteria</taxon>
        <taxon>Pseudomonadati</taxon>
        <taxon>Pseudomonadota</taxon>
        <taxon>Gammaproteobacteria</taxon>
        <taxon>Pseudomonadales</taxon>
        <taxon>Pseudomonadaceae</taxon>
        <taxon>Pseudomonas</taxon>
    </lineage>
</organism>
<sequence length="97" mass="11231">MRYYRQEVLTQIESLIPHFIARFSEETSSEMHIQIYLEAGHYAPDGERLEEGWFSANVTVPHEHGYVDEGKIAEAAKALALYLRQNDAKQQLANFDF</sequence>
<evidence type="ECO:0000313" key="1">
    <source>
        <dbReference type="EMBL" id="MQA53719.1"/>
    </source>
</evidence>
<name>A0A7X1PK77_9PSED</name>
<comment type="caution">
    <text evidence="1">The sequence shown here is derived from an EMBL/GenBank/DDBJ whole genome shotgun (WGS) entry which is preliminary data.</text>
</comment>
<gene>
    <name evidence="1" type="ORF">GDH07_10390</name>
</gene>